<dbReference type="AlphaFoldDB" id="A0A383DYS9"/>
<evidence type="ECO:0000313" key="1">
    <source>
        <dbReference type="EMBL" id="SVE49717.1"/>
    </source>
</evidence>
<reference evidence="1" key="1">
    <citation type="submission" date="2018-05" db="EMBL/GenBank/DDBJ databases">
        <authorList>
            <person name="Lanie J.A."/>
            <person name="Ng W.-L."/>
            <person name="Kazmierczak K.M."/>
            <person name="Andrzejewski T.M."/>
            <person name="Davidsen T.M."/>
            <person name="Wayne K.J."/>
            <person name="Tettelin H."/>
            <person name="Glass J.I."/>
            <person name="Rusch D."/>
            <person name="Podicherti R."/>
            <person name="Tsui H.-C.T."/>
            <person name="Winkler M.E."/>
        </authorList>
    </citation>
    <scope>NUCLEOTIDE SEQUENCE</scope>
</reference>
<name>A0A383DYS9_9ZZZZ</name>
<accession>A0A383DYS9</accession>
<dbReference type="EMBL" id="UINC01221395">
    <property type="protein sequence ID" value="SVE49717.1"/>
    <property type="molecule type" value="Genomic_DNA"/>
</dbReference>
<sequence>MRTPIRLAILALGFNLASCGQPAEEIAEVAVTATAEVESTAWILALTSS</sequence>
<organism evidence="1">
    <name type="scientific">marine metagenome</name>
    <dbReference type="NCBI Taxonomy" id="408172"/>
    <lineage>
        <taxon>unclassified sequences</taxon>
        <taxon>metagenomes</taxon>
        <taxon>ecological metagenomes</taxon>
    </lineage>
</organism>
<gene>
    <name evidence="1" type="ORF">METZ01_LOCUS502571</name>
</gene>
<proteinExistence type="predicted"/>
<protein>
    <submittedName>
        <fullName evidence="1">Uncharacterized protein</fullName>
    </submittedName>
</protein>
<feature type="non-terminal residue" evidence="1">
    <location>
        <position position="49"/>
    </location>
</feature>